<feature type="domain" description="Heterokaryon incompatibility" evidence="1">
    <location>
        <begin position="50"/>
        <end position="234"/>
    </location>
</feature>
<dbReference type="GeneID" id="62163553"/>
<dbReference type="AlphaFoldDB" id="A0A9P6I626"/>
<gene>
    <name evidence="2" type="ORF">CkaCkLH20_07763</name>
</gene>
<dbReference type="Pfam" id="PF06985">
    <property type="entry name" value="HET"/>
    <property type="match status" value="1"/>
</dbReference>
<keyword evidence="3" id="KW-1185">Reference proteome</keyword>
<proteinExistence type="predicted"/>
<organism evidence="2 3">
    <name type="scientific">Colletotrichum karsti</name>
    <dbReference type="NCBI Taxonomy" id="1095194"/>
    <lineage>
        <taxon>Eukaryota</taxon>
        <taxon>Fungi</taxon>
        <taxon>Dikarya</taxon>
        <taxon>Ascomycota</taxon>
        <taxon>Pezizomycotina</taxon>
        <taxon>Sordariomycetes</taxon>
        <taxon>Hypocreomycetidae</taxon>
        <taxon>Glomerellales</taxon>
        <taxon>Glomerellaceae</taxon>
        <taxon>Colletotrichum</taxon>
        <taxon>Colletotrichum boninense species complex</taxon>
    </lineage>
</organism>
<accession>A0A9P6I626</accession>
<dbReference type="RefSeq" id="XP_038744087.1">
    <property type="nucleotide sequence ID" value="XM_038890479.1"/>
</dbReference>
<evidence type="ECO:0000313" key="2">
    <source>
        <dbReference type="EMBL" id="KAF9874626.1"/>
    </source>
</evidence>
<evidence type="ECO:0000313" key="3">
    <source>
        <dbReference type="Proteomes" id="UP000781932"/>
    </source>
</evidence>
<dbReference type="OrthoDB" id="2157530at2759"/>
<evidence type="ECO:0000259" key="1">
    <source>
        <dbReference type="Pfam" id="PF06985"/>
    </source>
</evidence>
<dbReference type="EMBL" id="JAATWM020000025">
    <property type="protein sequence ID" value="KAF9874626.1"/>
    <property type="molecule type" value="Genomic_DNA"/>
</dbReference>
<dbReference type="InterPro" id="IPR052895">
    <property type="entry name" value="HetReg/Transcr_Mod"/>
</dbReference>
<dbReference type="Proteomes" id="UP000781932">
    <property type="component" value="Unassembled WGS sequence"/>
</dbReference>
<name>A0A9P6I626_9PEZI</name>
<dbReference type="InterPro" id="IPR010730">
    <property type="entry name" value="HET"/>
</dbReference>
<dbReference type="PANTHER" id="PTHR24148:SF73">
    <property type="entry name" value="HET DOMAIN PROTEIN (AFU_ORTHOLOGUE AFUA_8G01020)"/>
    <property type="match status" value="1"/>
</dbReference>
<protein>
    <recommendedName>
        <fullName evidence="1">Heterokaryon incompatibility domain-containing protein</fullName>
    </recommendedName>
</protein>
<sequence length="637" mass="71122">MSIHARLNPDHREIRLVRLIPQPKAREESNIPKLELQLRSASLEDDDLAYSALSYVWGDASNTTEVEINGLPFLITMSLHGALLQLQQNGVECWLWVDAICIAQSDVDEKSQQVNMMREIFGRAQTVYMWLGPGTAETDKAMDVISAHGPGLHACGAEAFRIDHKKRIELCRFNRGRFLRESSSEGVVQGPSSALGVAVEDLFHSYLANKDVLQSGFSDILGRDYWSRVWIIQEVALAQRSVVLVGEKAVQTEGFDAAIMSLVSCGGWDLTGLTGTLDCIKALEVRSNRQVDRCNPQLVDVLWVMGAAPGRPHYTASDPRDIVIGLLGVIWEGESKMLSADYTQSFEEIFTRATRVMPLNNDSFGKFGLDSVKPGEADGLLPTWVPDYRKIGIEGVHPCRINHCRRYNAMGKKSLRQSALAGPAQSNRVLSQSGYIVDEITEVMNIPDDDEFFGEVQVKDPDAWFEDFLAFVGSELDGGYDDERIWRTTKPLYYATDDVENSKEIRQIISQKGSLDVANLTTAQSDFIHGKGCYRPDCSHPLDDSHIAAFGREWRFSWALQNRERTFFKTSEGMLGLGHIGLEAGDIVTLIWQVSSPIVLRRRAEGGFYSRGDAYVDGIMQGEFLDTDPEEVQFAIH</sequence>
<dbReference type="Pfam" id="PF26639">
    <property type="entry name" value="Het-6_barrel"/>
    <property type="match status" value="1"/>
</dbReference>
<dbReference type="PANTHER" id="PTHR24148">
    <property type="entry name" value="ANKYRIN REPEAT DOMAIN-CONTAINING PROTEIN 39 HOMOLOG-RELATED"/>
    <property type="match status" value="1"/>
</dbReference>
<reference evidence="2" key="2">
    <citation type="submission" date="2020-11" db="EMBL/GenBank/DDBJ databases">
        <title>Whole genome sequencing of Colletotrichum sp.</title>
        <authorList>
            <person name="Li H."/>
        </authorList>
    </citation>
    <scope>NUCLEOTIDE SEQUENCE</scope>
    <source>
        <strain evidence="2">CkLH20</strain>
    </source>
</reference>
<comment type="caution">
    <text evidence="2">The sequence shown here is derived from an EMBL/GenBank/DDBJ whole genome shotgun (WGS) entry which is preliminary data.</text>
</comment>
<reference evidence="2" key="1">
    <citation type="submission" date="2020-03" db="EMBL/GenBank/DDBJ databases">
        <authorList>
            <person name="He L."/>
        </authorList>
    </citation>
    <scope>NUCLEOTIDE SEQUENCE</scope>
    <source>
        <strain evidence="2">CkLH20</strain>
    </source>
</reference>